<dbReference type="AlphaFoldDB" id="A0A1G2MK37"/>
<reference evidence="1 2" key="1">
    <citation type="journal article" date="2016" name="Nat. Commun.">
        <title>Thousands of microbial genomes shed light on interconnected biogeochemical processes in an aquifer system.</title>
        <authorList>
            <person name="Anantharaman K."/>
            <person name="Brown C.T."/>
            <person name="Hug L.A."/>
            <person name="Sharon I."/>
            <person name="Castelle C.J."/>
            <person name="Probst A.J."/>
            <person name="Thomas B.C."/>
            <person name="Singh A."/>
            <person name="Wilkins M.J."/>
            <person name="Karaoz U."/>
            <person name="Brodie E.L."/>
            <person name="Williams K.H."/>
            <person name="Hubbard S.S."/>
            <person name="Banfield J.F."/>
        </authorList>
    </citation>
    <scope>NUCLEOTIDE SEQUENCE [LARGE SCALE GENOMIC DNA]</scope>
</reference>
<dbReference type="Gene3D" id="3.40.50.1820">
    <property type="entry name" value="alpha/beta hydrolase"/>
    <property type="match status" value="1"/>
</dbReference>
<evidence type="ECO:0000313" key="1">
    <source>
        <dbReference type="EMBL" id="OHA23529.1"/>
    </source>
</evidence>
<protein>
    <submittedName>
        <fullName evidence="1">Uncharacterized protein</fullName>
    </submittedName>
</protein>
<accession>A0A1G2MK37</accession>
<sequence>MNTHLLLLVGGLFMTICSESLRAATRASVANAVLPNPELAQIPEYIVIDLGTLGGTESHARDINERGEVAGVSQNGDSGSYHAFLYSNGSLQDLGTLNAEHSEALGINDHGEVVGVIWNDDYSLYHAFRHSDGTMEDLGTLGGKYSIAFDVNNAGQVIGWSRIGDALGSNRAFLYENGVMRSLGRLQGGNNSEAFGIDSAGHVVGASTIFGFGRNRAFLYSDGTMKNLGTLLGDSQAYGISDAGHIVGESTINSFGETRAFLFADGRMQNLGTLGGSSSWAYGVNDFGQVVGESKVASKIHAFLYLDGSMLDLNDLIDPSSKWRLNRATAINNAGQIVGTGINPSGEKHGFLLNLFTAPNAPPGIGTQSVQPTYGEPPKREDGKDSLIVVTHGWNPDVKWLDEMTNAITGYLTASGLKNWQVHAHKWVEKATAPLYRILSIAEQEGGNLGNYLAPSNWLHIHLIAHSAGSALVEAASRVIKNSPLAEHTVIHSTFLDAYAGFVYGGRGRYGKETNWSDSYFSRDLLTGMVTEGPLDHTYNADITWLDPSREEVSVVYSTPSGAVSQTCYQQVTSHGWPYRFYMGTIPPNTAAGSEGFGFPLSKEGGNWDFATNTYRAGSLKVLGSEGLSCKMDSSTGLITTWPTLDFSKLPSASVLMSSPVNVIIRGVDFTLKTASPAWLAVSIPIAGKVNFVSLEARFTSAIGAEGLLSVYWETNVIGSIDERVTLPSTHQYTFPLPETVMSGTRMLGFRLDTFSAVQSSAVVTNVALGFAGVREPFSLSFTGMSASGSPVLRLMGPAGFNYLLESSTSLTDWKTTAVLVNTNGTVRFADQTSKNTPTRFYRAVVP</sequence>
<dbReference type="EMBL" id="MHRJ01000004">
    <property type="protein sequence ID" value="OHA23529.1"/>
    <property type="molecule type" value="Genomic_DNA"/>
</dbReference>
<proteinExistence type="predicted"/>
<name>A0A1G2MK37_9BACT</name>
<dbReference type="Proteomes" id="UP000176493">
    <property type="component" value="Unassembled WGS sequence"/>
</dbReference>
<comment type="caution">
    <text evidence="1">The sequence shown here is derived from an EMBL/GenBank/DDBJ whole genome shotgun (WGS) entry which is preliminary data.</text>
</comment>
<dbReference type="InterPro" id="IPR014262">
    <property type="entry name" value="HAF_rpt"/>
</dbReference>
<evidence type="ECO:0000313" key="2">
    <source>
        <dbReference type="Proteomes" id="UP000176493"/>
    </source>
</evidence>
<dbReference type="NCBIfam" id="TIGR02913">
    <property type="entry name" value="HAF_rpt"/>
    <property type="match status" value="6"/>
</dbReference>
<organism evidence="1 2">
    <name type="scientific">Candidatus Taylorbacteria bacterium RIFCSPHIGHO2_02_49_25</name>
    <dbReference type="NCBI Taxonomy" id="1802305"/>
    <lineage>
        <taxon>Bacteria</taxon>
        <taxon>Candidatus Tayloriibacteriota</taxon>
    </lineage>
</organism>
<dbReference type="InterPro" id="IPR029058">
    <property type="entry name" value="AB_hydrolase_fold"/>
</dbReference>
<gene>
    <name evidence="1" type="ORF">A2W52_03905</name>
</gene>